<dbReference type="KEGG" id="rml:FF011L_38850"/>
<evidence type="ECO:0000313" key="3">
    <source>
        <dbReference type="Proteomes" id="UP000320672"/>
    </source>
</evidence>
<dbReference type="EMBL" id="CP036262">
    <property type="protein sequence ID" value="QDS95101.1"/>
    <property type="molecule type" value="Genomic_DNA"/>
</dbReference>
<feature type="region of interest" description="Disordered" evidence="1">
    <location>
        <begin position="36"/>
        <end position="74"/>
    </location>
</feature>
<dbReference type="RefSeq" id="WP_145353031.1">
    <property type="nucleotide sequence ID" value="NZ_CP036262.1"/>
</dbReference>
<sequence>MIPDPTAEIKRIRHQLGADDGFDLDRIFARIRRVQAESGRTCIRRPSRKPSNHAMRRSGSDDISASGESTPAAR</sequence>
<organism evidence="2 3">
    <name type="scientific">Roseimaritima multifibrata</name>
    <dbReference type="NCBI Taxonomy" id="1930274"/>
    <lineage>
        <taxon>Bacteria</taxon>
        <taxon>Pseudomonadati</taxon>
        <taxon>Planctomycetota</taxon>
        <taxon>Planctomycetia</taxon>
        <taxon>Pirellulales</taxon>
        <taxon>Pirellulaceae</taxon>
        <taxon>Roseimaritima</taxon>
    </lineage>
</organism>
<feature type="compositionally biased region" description="Polar residues" evidence="1">
    <location>
        <begin position="61"/>
        <end position="74"/>
    </location>
</feature>
<dbReference type="OrthoDB" id="281327at2"/>
<accession>A0A517MJN1</accession>
<gene>
    <name evidence="2" type="ORF">FF011L_38850</name>
</gene>
<protein>
    <submittedName>
        <fullName evidence="2">Uncharacterized protein</fullName>
    </submittedName>
</protein>
<dbReference type="AlphaFoldDB" id="A0A517MJN1"/>
<proteinExistence type="predicted"/>
<keyword evidence="3" id="KW-1185">Reference proteome</keyword>
<reference evidence="2 3" key="1">
    <citation type="submission" date="2019-02" db="EMBL/GenBank/DDBJ databases">
        <title>Deep-cultivation of Planctomycetes and their phenomic and genomic characterization uncovers novel biology.</title>
        <authorList>
            <person name="Wiegand S."/>
            <person name="Jogler M."/>
            <person name="Boedeker C."/>
            <person name="Pinto D."/>
            <person name="Vollmers J."/>
            <person name="Rivas-Marin E."/>
            <person name="Kohn T."/>
            <person name="Peeters S.H."/>
            <person name="Heuer A."/>
            <person name="Rast P."/>
            <person name="Oberbeckmann S."/>
            <person name="Bunk B."/>
            <person name="Jeske O."/>
            <person name="Meyerdierks A."/>
            <person name="Storesund J.E."/>
            <person name="Kallscheuer N."/>
            <person name="Luecker S."/>
            <person name="Lage O.M."/>
            <person name="Pohl T."/>
            <person name="Merkel B.J."/>
            <person name="Hornburger P."/>
            <person name="Mueller R.-W."/>
            <person name="Bruemmer F."/>
            <person name="Labrenz M."/>
            <person name="Spormann A.M."/>
            <person name="Op den Camp H."/>
            <person name="Overmann J."/>
            <person name="Amann R."/>
            <person name="Jetten M.S.M."/>
            <person name="Mascher T."/>
            <person name="Medema M.H."/>
            <person name="Devos D.P."/>
            <person name="Kaster A.-K."/>
            <person name="Ovreas L."/>
            <person name="Rohde M."/>
            <person name="Galperin M.Y."/>
            <person name="Jogler C."/>
        </authorList>
    </citation>
    <scope>NUCLEOTIDE SEQUENCE [LARGE SCALE GENOMIC DNA]</scope>
    <source>
        <strain evidence="2 3">FF011L</strain>
    </source>
</reference>
<dbReference type="Proteomes" id="UP000320672">
    <property type="component" value="Chromosome"/>
</dbReference>
<feature type="compositionally biased region" description="Basic residues" evidence="1">
    <location>
        <begin position="42"/>
        <end position="56"/>
    </location>
</feature>
<evidence type="ECO:0000313" key="2">
    <source>
        <dbReference type="EMBL" id="QDS95101.1"/>
    </source>
</evidence>
<evidence type="ECO:0000256" key="1">
    <source>
        <dbReference type="SAM" id="MobiDB-lite"/>
    </source>
</evidence>
<name>A0A517MJN1_9BACT</name>